<dbReference type="RefSeq" id="WP_179243119.1">
    <property type="nucleotide sequence ID" value="NZ_CP058595.1"/>
</dbReference>
<dbReference type="AlphaFoldDB" id="A0A7H9ATS3"/>
<sequence length="217" mass="25946">MSKKKLEEGDIFYAHQNGKYFFGKILLDVSKRILLKEPQNLGLKFFSGCCLAQVYSGIYDTPNLENKEVIIPSTFIFTKYFYSKKYKVDWTHYDHEPIDYKELDFPEALQSVHQKGICFVKGELELKTKITSEQFDNEYKIMKGIKGSFNSLIDYACYYQDRKDLMEVESKRYLDWSDFRFSPKKRQEIYRQIGEDMNQSYYEMALKHSHDLGRFYQ</sequence>
<protein>
    <submittedName>
        <fullName evidence="1">Sugar transporter</fullName>
    </submittedName>
</protein>
<dbReference type="EMBL" id="CP058595">
    <property type="protein sequence ID" value="QLG46840.1"/>
    <property type="molecule type" value="Genomic_DNA"/>
</dbReference>
<reference evidence="1 2" key="1">
    <citation type="journal article" date="2006" name="Int. J. Syst. Evol. Microbiol.">
        <title>Costertonia aggregata gen. nov., sp. nov., a mesophilic marine bacterium of the family Flavobacteriaceae, isolated from a mature biofilm.</title>
        <authorList>
            <person name="Kwon K.K."/>
            <person name="Lee Y.K."/>
            <person name="Lee H.K."/>
        </authorList>
    </citation>
    <scope>NUCLEOTIDE SEQUENCE [LARGE SCALE GENOMIC DNA]</scope>
    <source>
        <strain evidence="1 2">KCCM 42265</strain>
    </source>
</reference>
<proteinExistence type="predicted"/>
<evidence type="ECO:0000313" key="1">
    <source>
        <dbReference type="EMBL" id="QLG46840.1"/>
    </source>
</evidence>
<accession>A0A7H9ATS3</accession>
<organism evidence="1 2">
    <name type="scientific">Costertonia aggregata</name>
    <dbReference type="NCBI Taxonomy" id="343403"/>
    <lineage>
        <taxon>Bacteria</taxon>
        <taxon>Pseudomonadati</taxon>
        <taxon>Bacteroidota</taxon>
        <taxon>Flavobacteriia</taxon>
        <taxon>Flavobacteriales</taxon>
        <taxon>Flavobacteriaceae</taxon>
        <taxon>Costertonia</taxon>
    </lineage>
</organism>
<dbReference type="KEGG" id="cagg:HYG79_16270"/>
<keyword evidence="1" id="KW-0762">Sugar transport</keyword>
<evidence type="ECO:0000313" key="2">
    <source>
        <dbReference type="Proteomes" id="UP000509302"/>
    </source>
</evidence>
<keyword evidence="2" id="KW-1185">Reference proteome</keyword>
<keyword evidence="1" id="KW-0813">Transport</keyword>
<dbReference type="Proteomes" id="UP000509302">
    <property type="component" value="Chromosome"/>
</dbReference>
<gene>
    <name evidence="1" type="ORF">HYG79_16270</name>
</gene>
<name>A0A7H9ATS3_9FLAO</name>